<dbReference type="PRINTS" id="PR01023">
    <property type="entry name" value="NAFLGMOTY"/>
</dbReference>
<dbReference type="SUPFAM" id="SSF82171">
    <property type="entry name" value="DPP6 N-terminal domain-like"/>
    <property type="match status" value="1"/>
</dbReference>
<evidence type="ECO:0000256" key="5">
    <source>
        <dbReference type="SAM" id="SignalP"/>
    </source>
</evidence>
<dbReference type="CDD" id="cd07185">
    <property type="entry name" value="OmpA_C-like"/>
    <property type="match status" value="1"/>
</dbReference>
<dbReference type="InterPro" id="IPR050330">
    <property type="entry name" value="Bact_OuterMem_StrucFunc"/>
</dbReference>
<keyword evidence="8" id="KW-1185">Reference proteome</keyword>
<dbReference type="PRINTS" id="PR01021">
    <property type="entry name" value="OMPADOMAIN"/>
</dbReference>
<accession>A0A1G9H6X3</accession>
<evidence type="ECO:0000313" key="8">
    <source>
        <dbReference type="Proteomes" id="UP000198510"/>
    </source>
</evidence>
<organism evidence="7 8">
    <name type="scientific">Catalinimonas alkaloidigena</name>
    <dbReference type="NCBI Taxonomy" id="1075417"/>
    <lineage>
        <taxon>Bacteria</taxon>
        <taxon>Pseudomonadati</taxon>
        <taxon>Bacteroidota</taxon>
        <taxon>Cytophagia</taxon>
        <taxon>Cytophagales</taxon>
        <taxon>Catalimonadaceae</taxon>
        <taxon>Catalinimonas</taxon>
    </lineage>
</organism>
<evidence type="ECO:0000256" key="2">
    <source>
        <dbReference type="ARBA" id="ARBA00023136"/>
    </source>
</evidence>
<evidence type="ECO:0000313" key="7">
    <source>
        <dbReference type="EMBL" id="SDL08514.1"/>
    </source>
</evidence>
<keyword evidence="2 4" id="KW-0472">Membrane</keyword>
<feature type="chain" id="PRO_5011501232" evidence="5">
    <location>
        <begin position="19"/>
        <end position="663"/>
    </location>
</feature>
<evidence type="ECO:0000256" key="3">
    <source>
        <dbReference type="ARBA" id="ARBA00023237"/>
    </source>
</evidence>
<keyword evidence="3" id="KW-0998">Cell outer membrane</keyword>
<dbReference type="InterPro" id="IPR011659">
    <property type="entry name" value="WD40"/>
</dbReference>
<dbReference type="Gene3D" id="2.120.10.30">
    <property type="entry name" value="TolB, C-terminal domain"/>
    <property type="match status" value="1"/>
</dbReference>
<dbReference type="PANTHER" id="PTHR30329">
    <property type="entry name" value="STATOR ELEMENT OF FLAGELLAR MOTOR COMPLEX"/>
    <property type="match status" value="1"/>
</dbReference>
<dbReference type="Gene3D" id="3.30.1330.60">
    <property type="entry name" value="OmpA-like domain"/>
    <property type="match status" value="1"/>
</dbReference>
<comment type="subcellular location">
    <subcellularLocation>
        <location evidence="1">Cell outer membrane</location>
    </subcellularLocation>
</comment>
<dbReference type="Pfam" id="PF00691">
    <property type="entry name" value="OmpA"/>
    <property type="match status" value="1"/>
</dbReference>
<name>A0A1G9H6X3_9BACT</name>
<dbReference type="PROSITE" id="PS51123">
    <property type="entry name" value="OMPA_2"/>
    <property type="match status" value="1"/>
</dbReference>
<dbReference type="SUPFAM" id="SSF103088">
    <property type="entry name" value="OmpA-like"/>
    <property type="match status" value="1"/>
</dbReference>
<dbReference type="AlphaFoldDB" id="A0A1G9H6X3"/>
<dbReference type="Proteomes" id="UP000198510">
    <property type="component" value="Unassembled WGS sequence"/>
</dbReference>
<feature type="domain" description="OmpA-like" evidence="6">
    <location>
        <begin position="546"/>
        <end position="663"/>
    </location>
</feature>
<evidence type="ECO:0000256" key="4">
    <source>
        <dbReference type="PROSITE-ProRule" id="PRU00473"/>
    </source>
</evidence>
<dbReference type="InterPro" id="IPR006664">
    <property type="entry name" value="OMP_bac"/>
</dbReference>
<protein>
    <submittedName>
        <fullName evidence="7">Outer membrane protein OmpA</fullName>
    </submittedName>
</protein>
<dbReference type="GO" id="GO:0009279">
    <property type="term" value="C:cell outer membrane"/>
    <property type="evidence" value="ECO:0007669"/>
    <property type="project" value="UniProtKB-SubCell"/>
</dbReference>
<dbReference type="InterPro" id="IPR006665">
    <property type="entry name" value="OmpA-like"/>
</dbReference>
<keyword evidence="5" id="KW-0732">Signal</keyword>
<evidence type="ECO:0000256" key="1">
    <source>
        <dbReference type="ARBA" id="ARBA00004442"/>
    </source>
</evidence>
<dbReference type="Pfam" id="PF07676">
    <property type="entry name" value="PD40"/>
    <property type="match status" value="2"/>
</dbReference>
<gene>
    <name evidence="7" type="ORF">SAMN05421823_104334</name>
</gene>
<feature type="signal peptide" evidence="5">
    <location>
        <begin position="1"/>
        <end position="18"/>
    </location>
</feature>
<dbReference type="PANTHER" id="PTHR30329:SF21">
    <property type="entry name" value="LIPOPROTEIN YIAD-RELATED"/>
    <property type="match status" value="1"/>
</dbReference>
<proteinExistence type="predicted"/>
<dbReference type="RefSeq" id="WP_089682354.1">
    <property type="nucleotide sequence ID" value="NZ_FNFO01000004.1"/>
</dbReference>
<dbReference type="EMBL" id="FNFO01000004">
    <property type="protein sequence ID" value="SDL08514.1"/>
    <property type="molecule type" value="Genomic_DNA"/>
</dbReference>
<dbReference type="InterPro" id="IPR011042">
    <property type="entry name" value="6-blade_b-propeller_TolB-like"/>
</dbReference>
<sequence length="663" mass="73029">MRILLFVVAGLWSTLAVAQPVQWASRVIAFSSEFVYKDKPGQYHATQALGAPSVMPNFGASGCAWTFTNKNSTATEFIEVGFAHPQPVQQIFINENLNAGAITRVFVKDEKGKSVEVFYEPNPAKIEGGRLLTIRCERTGFDVHAVRVELNAGAVPDYNQIDAIGIADHQEAYQIAINLPAQLPALQPEHLGDHINSGVEELLPVISPDGATLYFVRQEKGKNQEIWKSNYKNGTFEKSEYAPAPLNTAANNAVLSVTPDGQSLLLLNRYKEDGTTENGISISRKQADGWGFPQPVEIDDYYNDSKYGEYSLANSGDVIIMTVQRKDGVAGKDMYYSLKQENGHWSAPVNLGPVVNTADDESSPFLASDNRTLYYATSGLPGYGSKDMFMTRRLGDGWAEWSEPVNLGPSINSAAWNAYYTITADGAYAYYVSYDVKENGADIFRAPLPQALRPQPIVLVSGVVSDQKTGLPLATDISYYSLQDGQEMGRAASDPQTGAYSIVLPAEDSYGFSAQEEGYLSVYQNLDLRNISQYTEKTVDLELVPIEKGAKITLRNIYFETDKYELRPESFVELNQLARILKTNPKISVEIAGHTDSQGADAYNQQLSKQRAAAVRAYLLKQGVTEANLQSIGYGETRPLVGNDTEAGRQQNRRVEFIVLEVD</sequence>
<dbReference type="OrthoDB" id="1490539at2"/>
<evidence type="ECO:0000259" key="6">
    <source>
        <dbReference type="PROSITE" id="PS51123"/>
    </source>
</evidence>
<dbReference type="STRING" id="1075417.SAMN05421823_104334"/>
<dbReference type="InterPro" id="IPR036737">
    <property type="entry name" value="OmpA-like_sf"/>
</dbReference>
<reference evidence="7 8" key="1">
    <citation type="submission" date="2016-10" db="EMBL/GenBank/DDBJ databases">
        <authorList>
            <person name="de Groot N.N."/>
        </authorList>
    </citation>
    <scope>NUCLEOTIDE SEQUENCE [LARGE SCALE GENOMIC DNA]</scope>
    <source>
        <strain evidence="7 8">DSM 25186</strain>
    </source>
</reference>